<evidence type="ECO:0000256" key="1">
    <source>
        <dbReference type="SAM" id="MobiDB-lite"/>
    </source>
</evidence>
<name>A0A6C0F465_9ZZZZ</name>
<proteinExistence type="predicted"/>
<evidence type="ECO:0000313" key="2">
    <source>
        <dbReference type="EMBL" id="QHT36517.1"/>
    </source>
</evidence>
<reference evidence="2" key="1">
    <citation type="journal article" date="2020" name="Nature">
        <title>Giant virus diversity and host interactions through global metagenomics.</title>
        <authorList>
            <person name="Schulz F."/>
            <person name="Roux S."/>
            <person name="Paez-Espino D."/>
            <person name="Jungbluth S."/>
            <person name="Walsh D.A."/>
            <person name="Denef V.J."/>
            <person name="McMahon K.D."/>
            <person name="Konstantinidis K.T."/>
            <person name="Eloe-Fadrosh E.A."/>
            <person name="Kyrpides N.C."/>
            <person name="Woyke T."/>
        </authorList>
    </citation>
    <scope>NUCLEOTIDE SEQUENCE</scope>
    <source>
        <strain evidence="2">GVMAG-S-ERX555931-87</strain>
    </source>
</reference>
<feature type="compositionally biased region" description="Polar residues" evidence="1">
    <location>
        <begin position="297"/>
        <end position="308"/>
    </location>
</feature>
<feature type="region of interest" description="Disordered" evidence="1">
    <location>
        <begin position="79"/>
        <end position="110"/>
    </location>
</feature>
<dbReference type="AlphaFoldDB" id="A0A6C0F465"/>
<feature type="region of interest" description="Disordered" evidence="1">
    <location>
        <begin position="297"/>
        <end position="389"/>
    </location>
</feature>
<protein>
    <submittedName>
        <fullName evidence="2">Uncharacterized protein</fullName>
    </submittedName>
</protein>
<feature type="region of interest" description="Disordered" evidence="1">
    <location>
        <begin position="43"/>
        <end position="67"/>
    </location>
</feature>
<dbReference type="InterPro" id="IPR043910">
    <property type="entry name" value="DUF5767"/>
</dbReference>
<accession>A0A6C0F465</accession>
<feature type="compositionally biased region" description="Polar residues" evidence="1">
    <location>
        <begin position="380"/>
        <end position="389"/>
    </location>
</feature>
<feature type="compositionally biased region" description="Polar residues" evidence="1">
    <location>
        <begin position="79"/>
        <end position="93"/>
    </location>
</feature>
<organism evidence="2">
    <name type="scientific">viral metagenome</name>
    <dbReference type="NCBI Taxonomy" id="1070528"/>
    <lineage>
        <taxon>unclassified sequences</taxon>
        <taxon>metagenomes</taxon>
        <taxon>organismal metagenomes</taxon>
    </lineage>
</organism>
<sequence>MADEIVVNYETENKQINLDGNNLGDSTINIKDDDDLLSGVELLTNKKKERDRGGSDGGYSSGEESTSKKIEEDYNFFGSEQQNSGIPDNSNIDEGNADVESKSIPINDPMMDSIKGNDNGGFKALHSMNSQEIKNEKIDLIYKFKRLEDQGVRTTMNYNMNSHLEDMRNEYLKLRKQREIDNSVKFQRKVMMAAITGLEYLNNKFDPFDIKLDGWSESVNEDIYDYDEVFEELAEKYGGKSEMAPEIKLLMMLGGSAFMFHLTQTVFKSSIPGMDDIMKQNPELMQQFAQAAVSSIGKNPMDQGNNSTPQRQAPQRQEPPRQQPPARQPREPRPQPENNFNMEGPQGLDDIISQMNISPDNIPDLDNISLVSGDSDRQSNKSGGITLNM</sequence>
<feature type="compositionally biased region" description="Basic and acidic residues" evidence="1">
    <location>
        <begin position="44"/>
        <end position="54"/>
    </location>
</feature>
<dbReference type="EMBL" id="MN738744">
    <property type="protein sequence ID" value="QHT36517.1"/>
    <property type="molecule type" value="Genomic_DNA"/>
</dbReference>
<dbReference type="Pfam" id="PF19071">
    <property type="entry name" value="DUF5767"/>
    <property type="match status" value="1"/>
</dbReference>